<protein>
    <submittedName>
        <fullName evidence="2">PadR family transcriptional regulator</fullName>
    </submittedName>
</protein>
<keyword evidence="3" id="KW-1185">Reference proteome</keyword>
<dbReference type="EMBL" id="JASNGB010000220">
    <property type="protein sequence ID" value="MDL2345528.1"/>
    <property type="molecule type" value="Genomic_DNA"/>
</dbReference>
<dbReference type="Pfam" id="PF03551">
    <property type="entry name" value="PadR"/>
    <property type="match status" value="1"/>
</dbReference>
<organism evidence="2 3">
    <name type="scientific">Deinococcus rhizophilus</name>
    <dbReference type="NCBI Taxonomy" id="3049544"/>
    <lineage>
        <taxon>Bacteria</taxon>
        <taxon>Thermotogati</taxon>
        <taxon>Deinococcota</taxon>
        <taxon>Deinococci</taxon>
        <taxon>Deinococcales</taxon>
        <taxon>Deinococcaceae</taxon>
        <taxon>Deinococcus</taxon>
    </lineage>
</organism>
<dbReference type="Gene3D" id="1.10.10.10">
    <property type="entry name" value="Winged helix-like DNA-binding domain superfamily/Winged helix DNA-binding domain"/>
    <property type="match status" value="1"/>
</dbReference>
<dbReference type="SUPFAM" id="SSF46785">
    <property type="entry name" value="Winged helix' DNA-binding domain"/>
    <property type="match status" value="1"/>
</dbReference>
<feature type="domain" description="Transcription regulator PadR N-terminal" evidence="1">
    <location>
        <begin position="21"/>
        <end position="83"/>
    </location>
</feature>
<dbReference type="InterPro" id="IPR036390">
    <property type="entry name" value="WH_DNA-bd_sf"/>
</dbReference>
<gene>
    <name evidence="2" type="ORF">QOL99_15420</name>
</gene>
<dbReference type="InterPro" id="IPR052509">
    <property type="entry name" value="Metal_resp_DNA-bind_regulator"/>
</dbReference>
<evidence type="ECO:0000313" key="2">
    <source>
        <dbReference type="EMBL" id="MDL2345528.1"/>
    </source>
</evidence>
<proteinExistence type="predicted"/>
<dbReference type="InterPro" id="IPR005149">
    <property type="entry name" value="Tscrpt_reg_PadR_N"/>
</dbReference>
<dbReference type="Proteomes" id="UP001302059">
    <property type="component" value="Unassembled WGS sequence"/>
</dbReference>
<dbReference type="RefSeq" id="WP_285525121.1">
    <property type="nucleotide sequence ID" value="NZ_JASNGB010000220.1"/>
</dbReference>
<accession>A0ABT7JM47</accession>
<sequence length="101" mass="11296">MSGLRMSLPTLLVLRALAEQGDQPLYGYDLMRRTELKSGTLYPILTRLERHGYLNSEWEAVDPAQAGRAARRVYTLTPEGHTFTQAELRKAQQALGGLTHA</sequence>
<evidence type="ECO:0000259" key="1">
    <source>
        <dbReference type="Pfam" id="PF03551"/>
    </source>
</evidence>
<dbReference type="PANTHER" id="PTHR33169">
    <property type="entry name" value="PADR-FAMILY TRANSCRIPTIONAL REGULATOR"/>
    <property type="match status" value="1"/>
</dbReference>
<evidence type="ECO:0000313" key="3">
    <source>
        <dbReference type="Proteomes" id="UP001302059"/>
    </source>
</evidence>
<name>A0ABT7JM47_9DEIO</name>
<reference evidence="2 3" key="1">
    <citation type="submission" date="2023-05" db="EMBL/GenBank/DDBJ databases">
        <authorList>
            <person name="Gao F."/>
        </authorList>
    </citation>
    <scope>NUCLEOTIDE SEQUENCE [LARGE SCALE GENOMIC DNA]</scope>
    <source>
        <strain evidence="2 3">MIMF12</strain>
    </source>
</reference>
<dbReference type="PANTHER" id="PTHR33169:SF27">
    <property type="entry name" value="TRANSCRIPTIONAL REGULATOR PADR FAMILY PROTEIN"/>
    <property type="match status" value="1"/>
</dbReference>
<comment type="caution">
    <text evidence="2">The sequence shown here is derived from an EMBL/GenBank/DDBJ whole genome shotgun (WGS) entry which is preliminary data.</text>
</comment>
<dbReference type="InterPro" id="IPR036388">
    <property type="entry name" value="WH-like_DNA-bd_sf"/>
</dbReference>